<dbReference type="CDD" id="cd00609">
    <property type="entry name" value="AAT_like"/>
    <property type="match status" value="1"/>
</dbReference>
<dbReference type="EMBL" id="JABEPP010000001">
    <property type="protein sequence ID" value="NNM70828.1"/>
    <property type="molecule type" value="Genomic_DNA"/>
</dbReference>
<evidence type="ECO:0000256" key="4">
    <source>
        <dbReference type="ARBA" id="ARBA00016004"/>
    </source>
</evidence>
<protein>
    <recommendedName>
        <fullName evidence="4">8-amino-7-oxononanoate synthase</fullName>
        <ecNumber evidence="3">2.6.1.1</ecNumber>
    </recommendedName>
    <alternativeName>
        <fullName evidence="8">Alpha-oxoamine synthase</fullName>
    </alternativeName>
</protein>
<gene>
    <name evidence="11" type="ORF">HJG44_00240</name>
</gene>
<dbReference type="NCBIfam" id="NF004770">
    <property type="entry name" value="PRK06108.1"/>
    <property type="match status" value="1"/>
</dbReference>
<evidence type="ECO:0000313" key="12">
    <source>
        <dbReference type="Proteomes" id="UP000564885"/>
    </source>
</evidence>
<reference evidence="11 12" key="1">
    <citation type="submission" date="2020-04" db="EMBL/GenBank/DDBJ databases">
        <title>Enterovirga sp. isolate from soil.</title>
        <authorList>
            <person name="Chea S."/>
            <person name="Kim D.-U."/>
        </authorList>
    </citation>
    <scope>NUCLEOTIDE SEQUENCE [LARGE SCALE GENOMIC DNA]</scope>
    <source>
        <strain evidence="11 12">DB1703</strain>
    </source>
</reference>
<dbReference type="InterPro" id="IPR015424">
    <property type="entry name" value="PyrdxlP-dep_Trfase"/>
</dbReference>
<evidence type="ECO:0000256" key="8">
    <source>
        <dbReference type="ARBA" id="ARBA00031658"/>
    </source>
</evidence>
<dbReference type="SUPFAM" id="SSF53383">
    <property type="entry name" value="PLP-dependent transferases"/>
    <property type="match status" value="1"/>
</dbReference>
<dbReference type="AlphaFoldDB" id="A0A849I0I5"/>
<dbReference type="GO" id="GO:0006520">
    <property type="term" value="P:amino acid metabolic process"/>
    <property type="evidence" value="ECO:0007669"/>
    <property type="project" value="InterPro"/>
</dbReference>
<dbReference type="Proteomes" id="UP000564885">
    <property type="component" value="Unassembled WGS sequence"/>
</dbReference>
<keyword evidence="7" id="KW-0663">Pyridoxal phosphate</keyword>
<sequence length="405" mass="44078">MNAVPMSLRAGIRPEVERMPESGIVEVANYGRGRDGLIPLWIGEGHRPTPAFIAEAASRALAAGETFYTWQRGIPELREAIARYTGRLFGRAFDPERFYVTVGGMHALQMAMRIVSGPGDEVIVPTPAWPNFEAAVGVNGARAVALPMIPGPDGWVLDLGRLEAAITPRTRALVINSPSNPTGWTASRDDLVRILHLARRHGLWIVADEIYQRFVWDPGLGAETGRTPSFHDVMEEDERILFLQTFSKNWAMTGWRIGWLEAPPELGPVIENLVQYTTSGVPAFLQRAAVVALEEGEGLVEEHIALARHNRQIVCEGLRATNVVELPSPPGAFYAFFGVDGVSDTRRLALDLIDHANVGLAPGTAFGAGGAAYLRLCFLRDTAVLEEAIGRLAAALPRLASRRAA</sequence>
<keyword evidence="6 11" id="KW-0808">Transferase</keyword>
<evidence type="ECO:0000259" key="10">
    <source>
        <dbReference type="Pfam" id="PF00155"/>
    </source>
</evidence>
<evidence type="ECO:0000256" key="1">
    <source>
        <dbReference type="ARBA" id="ARBA00001933"/>
    </source>
</evidence>
<evidence type="ECO:0000313" key="11">
    <source>
        <dbReference type="EMBL" id="NNM70828.1"/>
    </source>
</evidence>
<dbReference type="InterPro" id="IPR004839">
    <property type="entry name" value="Aminotransferase_I/II_large"/>
</dbReference>
<comment type="similarity">
    <text evidence="2">Belongs to the class-I pyridoxal-phosphate-dependent aminotransferase family.</text>
</comment>
<dbReference type="PANTHER" id="PTHR46383">
    <property type="entry name" value="ASPARTATE AMINOTRANSFERASE"/>
    <property type="match status" value="1"/>
</dbReference>
<dbReference type="EC" id="2.6.1.1" evidence="3"/>
<comment type="cofactor">
    <cofactor evidence="1">
        <name>pyridoxal 5'-phosphate</name>
        <dbReference type="ChEBI" id="CHEBI:597326"/>
    </cofactor>
</comment>
<evidence type="ECO:0000256" key="9">
    <source>
        <dbReference type="ARBA" id="ARBA00049185"/>
    </source>
</evidence>
<evidence type="ECO:0000256" key="7">
    <source>
        <dbReference type="ARBA" id="ARBA00022898"/>
    </source>
</evidence>
<keyword evidence="5 11" id="KW-0032">Aminotransferase</keyword>
<organism evidence="11 12">
    <name type="scientific">Enterovirga aerilata</name>
    <dbReference type="NCBI Taxonomy" id="2730920"/>
    <lineage>
        <taxon>Bacteria</taxon>
        <taxon>Pseudomonadati</taxon>
        <taxon>Pseudomonadota</taxon>
        <taxon>Alphaproteobacteria</taxon>
        <taxon>Hyphomicrobiales</taxon>
        <taxon>Methylobacteriaceae</taxon>
        <taxon>Enterovirga</taxon>
    </lineage>
</organism>
<evidence type="ECO:0000256" key="6">
    <source>
        <dbReference type="ARBA" id="ARBA00022679"/>
    </source>
</evidence>
<dbReference type="InterPro" id="IPR050596">
    <property type="entry name" value="AspAT/PAT-like"/>
</dbReference>
<dbReference type="GO" id="GO:0004069">
    <property type="term" value="F:L-aspartate:2-oxoglutarate aminotransferase activity"/>
    <property type="evidence" value="ECO:0007669"/>
    <property type="project" value="UniProtKB-EC"/>
</dbReference>
<dbReference type="GO" id="GO:0030170">
    <property type="term" value="F:pyridoxal phosphate binding"/>
    <property type="evidence" value="ECO:0007669"/>
    <property type="project" value="InterPro"/>
</dbReference>
<evidence type="ECO:0000256" key="5">
    <source>
        <dbReference type="ARBA" id="ARBA00022576"/>
    </source>
</evidence>
<proteinExistence type="inferred from homology"/>
<dbReference type="Gene3D" id="3.40.640.10">
    <property type="entry name" value="Type I PLP-dependent aspartate aminotransferase-like (Major domain)"/>
    <property type="match status" value="1"/>
</dbReference>
<evidence type="ECO:0000256" key="2">
    <source>
        <dbReference type="ARBA" id="ARBA00007441"/>
    </source>
</evidence>
<name>A0A849I0I5_9HYPH</name>
<feature type="domain" description="Aminotransferase class I/classII large" evidence="10">
    <location>
        <begin position="45"/>
        <end position="392"/>
    </location>
</feature>
<comment type="catalytic activity">
    <reaction evidence="9">
        <text>L-aspartate + 2-oxoglutarate = oxaloacetate + L-glutamate</text>
        <dbReference type="Rhea" id="RHEA:21824"/>
        <dbReference type="ChEBI" id="CHEBI:16452"/>
        <dbReference type="ChEBI" id="CHEBI:16810"/>
        <dbReference type="ChEBI" id="CHEBI:29985"/>
        <dbReference type="ChEBI" id="CHEBI:29991"/>
        <dbReference type="EC" id="2.6.1.1"/>
    </reaction>
</comment>
<comment type="caution">
    <text evidence="11">The sequence shown here is derived from an EMBL/GenBank/DDBJ whole genome shotgun (WGS) entry which is preliminary data.</text>
</comment>
<evidence type="ECO:0000256" key="3">
    <source>
        <dbReference type="ARBA" id="ARBA00012753"/>
    </source>
</evidence>
<accession>A0A849I0I5</accession>
<keyword evidence="12" id="KW-1185">Reference proteome</keyword>
<dbReference type="InterPro" id="IPR015421">
    <property type="entry name" value="PyrdxlP-dep_Trfase_major"/>
</dbReference>
<dbReference type="Pfam" id="PF00155">
    <property type="entry name" value="Aminotran_1_2"/>
    <property type="match status" value="1"/>
</dbReference>